<sequence>MNDIEAIERATLAAVPPERTEELPGWLLGLDKGTVGRAHSAVPLGHDAPDLEVIPEIEARYARAGFKPVLRIPDGGAFEPVRTHLRADGFAPAKPTLVQVAAASGAAAPASHAHVHVNMTPDDAWAGVFLGEGFDPVDGASRVAILRRARAAVFARAVVDGQTVAVGSACFSHGWCGIHGMRTAPAWRGRGFAQAILAALEAQARSRGISRLFLQVEAENTAAQALYRRRGFTSAWSYTYWQRPQV</sequence>
<gene>
    <name evidence="4" type="ORF">FN976_02645</name>
</gene>
<evidence type="ECO:0000313" key="5">
    <source>
        <dbReference type="Proteomes" id="UP000318199"/>
    </source>
</evidence>
<dbReference type="OrthoDB" id="8891651at2"/>
<dbReference type="CDD" id="cd04301">
    <property type="entry name" value="NAT_SF"/>
    <property type="match status" value="1"/>
</dbReference>
<evidence type="ECO:0000313" key="4">
    <source>
        <dbReference type="EMBL" id="TWO73267.1"/>
    </source>
</evidence>
<organism evidence="4 5">
    <name type="scientific">Caenimonas sedimenti</name>
    <dbReference type="NCBI Taxonomy" id="2596921"/>
    <lineage>
        <taxon>Bacteria</taxon>
        <taxon>Pseudomonadati</taxon>
        <taxon>Pseudomonadota</taxon>
        <taxon>Betaproteobacteria</taxon>
        <taxon>Burkholderiales</taxon>
        <taxon>Comamonadaceae</taxon>
        <taxon>Caenimonas</taxon>
    </lineage>
</organism>
<accession>A0A562ZY13</accession>
<keyword evidence="2" id="KW-0012">Acyltransferase</keyword>
<dbReference type="Proteomes" id="UP000318199">
    <property type="component" value="Unassembled WGS sequence"/>
</dbReference>
<keyword evidence="1 4" id="KW-0808">Transferase</keyword>
<evidence type="ECO:0000256" key="2">
    <source>
        <dbReference type="ARBA" id="ARBA00023315"/>
    </source>
</evidence>
<dbReference type="PANTHER" id="PTHR43877:SF2">
    <property type="entry name" value="AMINOALKYLPHOSPHONATE N-ACETYLTRANSFERASE-RELATED"/>
    <property type="match status" value="1"/>
</dbReference>
<proteinExistence type="predicted"/>
<evidence type="ECO:0000256" key="1">
    <source>
        <dbReference type="ARBA" id="ARBA00022679"/>
    </source>
</evidence>
<name>A0A562ZY13_9BURK</name>
<dbReference type="AlphaFoldDB" id="A0A562ZY13"/>
<dbReference type="PROSITE" id="PS51186">
    <property type="entry name" value="GNAT"/>
    <property type="match status" value="1"/>
</dbReference>
<dbReference type="InterPro" id="IPR050832">
    <property type="entry name" value="Bact_Acetyltransf"/>
</dbReference>
<dbReference type="EMBL" id="VOBQ01000002">
    <property type="protein sequence ID" value="TWO73267.1"/>
    <property type="molecule type" value="Genomic_DNA"/>
</dbReference>
<dbReference type="InterPro" id="IPR016181">
    <property type="entry name" value="Acyl_CoA_acyltransferase"/>
</dbReference>
<dbReference type="Gene3D" id="3.40.630.30">
    <property type="match status" value="1"/>
</dbReference>
<dbReference type="PANTHER" id="PTHR43877">
    <property type="entry name" value="AMINOALKYLPHOSPHONATE N-ACETYLTRANSFERASE-RELATED-RELATED"/>
    <property type="match status" value="1"/>
</dbReference>
<dbReference type="SUPFAM" id="SSF55729">
    <property type="entry name" value="Acyl-CoA N-acyltransferases (Nat)"/>
    <property type="match status" value="1"/>
</dbReference>
<dbReference type="InterPro" id="IPR000182">
    <property type="entry name" value="GNAT_dom"/>
</dbReference>
<keyword evidence="5" id="KW-1185">Reference proteome</keyword>
<dbReference type="InterPro" id="IPR056935">
    <property type="entry name" value="Rv0428c-like_C"/>
</dbReference>
<evidence type="ECO:0000259" key="3">
    <source>
        <dbReference type="PROSITE" id="PS51186"/>
    </source>
</evidence>
<comment type="caution">
    <text evidence="4">The sequence shown here is derived from an EMBL/GenBank/DDBJ whole genome shotgun (WGS) entry which is preliminary data.</text>
</comment>
<dbReference type="Pfam" id="PF24553">
    <property type="entry name" value="Rv0428c_C"/>
    <property type="match status" value="1"/>
</dbReference>
<dbReference type="GO" id="GO:0016747">
    <property type="term" value="F:acyltransferase activity, transferring groups other than amino-acyl groups"/>
    <property type="evidence" value="ECO:0007669"/>
    <property type="project" value="InterPro"/>
</dbReference>
<protein>
    <submittedName>
        <fullName evidence="4">GNAT family N-acetyltransferase</fullName>
    </submittedName>
</protein>
<reference evidence="4 5" key="1">
    <citation type="submission" date="2019-07" db="EMBL/GenBank/DDBJ databases">
        <title>Caenimonas sedimenti sp. nov., isolated from activated sludge.</title>
        <authorList>
            <person name="Xu J."/>
        </authorList>
    </citation>
    <scope>NUCLEOTIDE SEQUENCE [LARGE SCALE GENOMIC DNA]</scope>
    <source>
        <strain evidence="4 5">HX-9-20</strain>
    </source>
</reference>
<feature type="domain" description="N-acetyltransferase" evidence="3">
    <location>
        <begin position="114"/>
        <end position="246"/>
    </location>
</feature>